<reference evidence="2 3" key="1">
    <citation type="journal article" date="2018" name="Mol. Biol. Evol.">
        <title>Broad Genomic Sampling Reveals a Smut Pathogenic Ancestry of the Fungal Clade Ustilaginomycotina.</title>
        <authorList>
            <person name="Kijpornyongpan T."/>
            <person name="Mondo S.J."/>
            <person name="Barry K."/>
            <person name="Sandor L."/>
            <person name="Lee J."/>
            <person name="Lipzen A."/>
            <person name="Pangilinan J."/>
            <person name="LaButti K."/>
            <person name="Hainaut M."/>
            <person name="Henrissat B."/>
            <person name="Grigoriev I.V."/>
            <person name="Spatafora J.W."/>
            <person name="Aime M.C."/>
        </authorList>
    </citation>
    <scope>NUCLEOTIDE SEQUENCE [LARGE SCALE GENOMIC DNA]</scope>
    <source>
        <strain evidence="2 3">MCA 4186</strain>
    </source>
</reference>
<dbReference type="RefSeq" id="XP_025598657.1">
    <property type="nucleotide sequence ID" value="XM_025739741.1"/>
</dbReference>
<keyword evidence="3" id="KW-1185">Reference proteome</keyword>
<dbReference type="Proteomes" id="UP000245946">
    <property type="component" value="Unassembled WGS sequence"/>
</dbReference>
<feature type="compositionally biased region" description="Pro residues" evidence="1">
    <location>
        <begin position="1"/>
        <end position="10"/>
    </location>
</feature>
<feature type="region of interest" description="Disordered" evidence="1">
    <location>
        <begin position="274"/>
        <end position="302"/>
    </location>
</feature>
<protein>
    <submittedName>
        <fullName evidence="2">Uncharacterized protein</fullName>
    </submittedName>
</protein>
<feature type="compositionally biased region" description="Basic residues" evidence="1">
    <location>
        <begin position="391"/>
        <end position="466"/>
    </location>
</feature>
<feature type="compositionally biased region" description="Acidic residues" evidence="1">
    <location>
        <begin position="161"/>
        <end position="173"/>
    </location>
</feature>
<evidence type="ECO:0000313" key="3">
    <source>
        <dbReference type="Proteomes" id="UP000245946"/>
    </source>
</evidence>
<feature type="compositionally biased region" description="Polar residues" evidence="1">
    <location>
        <begin position="95"/>
        <end position="121"/>
    </location>
</feature>
<feature type="region of interest" description="Disordered" evidence="1">
    <location>
        <begin position="1"/>
        <end position="217"/>
    </location>
</feature>
<gene>
    <name evidence="2" type="ORF">FA09DRAFT_261164</name>
</gene>
<proteinExistence type="predicted"/>
<feature type="compositionally biased region" description="Basic and acidic residues" evidence="1">
    <location>
        <begin position="190"/>
        <end position="200"/>
    </location>
</feature>
<feature type="compositionally biased region" description="Pro residues" evidence="1">
    <location>
        <begin position="32"/>
        <end position="41"/>
    </location>
</feature>
<dbReference type="GeneID" id="37267287"/>
<sequence length="486" mass="53589">MSAAPLPTPPRSEGTAADGRAAATMAEGQPSRPRPNTPPLPSKARTPPRPANVSARAKSASPAPVDDGAAGEGSRASGMSINRDAARGRGGPQARSLSPAQTRKHSTSPSEPRVPQTSLLLPTNGRTPSASGRPPSPGPNLFPPRRRSPDKRASPSKSMTSEEEGAIDEDDEPSTSSARALPHSGSPRFSHPERAGHDSWSRGGESHYVPAPGNQRLDMPRERYQSIAAMRARRRLDVSRATGMPRRAEREKTAAHRWAICIGEAMAPFTRQASEPTSSLAKQDPPLCTPTRTRSGATRGNRCCGAVPRQAWARHDVARSRGIARRGAMPRWCRQLRRCHHVRARAGRSSRPYATRAMATGGRGTAQREPRSAQEVCSASAPLRQSMARPRLQRRRLRQSASSKKRLSARRPALQRRPLHGQRRLRVRGRRRAPRRLRVHRHPPLLRLLSQKRPRRRLLRRQRRPKAQLSRPRSNRASSMPRHGLL</sequence>
<organism evidence="2 3">
    <name type="scientific">Tilletiopsis washingtonensis</name>
    <dbReference type="NCBI Taxonomy" id="58919"/>
    <lineage>
        <taxon>Eukaryota</taxon>
        <taxon>Fungi</taxon>
        <taxon>Dikarya</taxon>
        <taxon>Basidiomycota</taxon>
        <taxon>Ustilaginomycotina</taxon>
        <taxon>Exobasidiomycetes</taxon>
        <taxon>Entylomatales</taxon>
        <taxon>Entylomatales incertae sedis</taxon>
        <taxon>Tilletiopsis</taxon>
    </lineage>
</organism>
<evidence type="ECO:0000256" key="1">
    <source>
        <dbReference type="SAM" id="MobiDB-lite"/>
    </source>
</evidence>
<evidence type="ECO:0000313" key="2">
    <source>
        <dbReference type="EMBL" id="PWN98378.1"/>
    </source>
</evidence>
<dbReference type="AlphaFoldDB" id="A0A316ZBH2"/>
<name>A0A316ZBH2_9BASI</name>
<accession>A0A316ZBH2</accession>
<feature type="compositionally biased region" description="Low complexity" evidence="1">
    <location>
        <begin position="13"/>
        <end position="31"/>
    </location>
</feature>
<dbReference type="EMBL" id="KZ819291">
    <property type="protein sequence ID" value="PWN98378.1"/>
    <property type="molecule type" value="Genomic_DNA"/>
</dbReference>
<feature type="region of interest" description="Disordered" evidence="1">
    <location>
        <begin position="343"/>
        <end position="486"/>
    </location>
</feature>